<feature type="compositionally biased region" description="Basic and acidic residues" evidence="5">
    <location>
        <begin position="1204"/>
        <end position="1217"/>
    </location>
</feature>
<keyword evidence="7" id="KW-1185">Reference proteome</keyword>
<dbReference type="PANTHER" id="PTHR14514:SF2">
    <property type="entry name" value="A-KINASE ANCHOR PROTEIN 6"/>
    <property type="match status" value="1"/>
</dbReference>
<dbReference type="Gene3D" id="1.20.58.60">
    <property type="match status" value="2"/>
</dbReference>
<feature type="region of interest" description="Disordered" evidence="5">
    <location>
        <begin position="26"/>
        <end position="45"/>
    </location>
</feature>
<dbReference type="Proteomes" id="UP000824219">
    <property type="component" value="Linkage Group LG09"/>
</dbReference>
<dbReference type="OrthoDB" id="10041151at2759"/>
<evidence type="ECO:0000256" key="1">
    <source>
        <dbReference type="ARBA" id="ARBA00004308"/>
    </source>
</evidence>
<feature type="compositionally biased region" description="Polar residues" evidence="5">
    <location>
        <begin position="289"/>
        <end position="304"/>
    </location>
</feature>
<feature type="compositionally biased region" description="Polar residues" evidence="5">
    <location>
        <begin position="536"/>
        <end position="548"/>
    </location>
</feature>
<keyword evidence="4" id="KW-0472">Membrane</keyword>
<evidence type="ECO:0000256" key="2">
    <source>
        <dbReference type="ARBA" id="ARBA00022553"/>
    </source>
</evidence>
<feature type="region of interest" description="Disordered" evidence="5">
    <location>
        <begin position="274"/>
        <end position="414"/>
    </location>
</feature>
<feature type="compositionally biased region" description="Low complexity" evidence="5">
    <location>
        <begin position="1936"/>
        <end position="1949"/>
    </location>
</feature>
<comment type="caution">
    <text evidence="6">The sequence shown here is derived from an EMBL/GenBank/DDBJ whole genome shotgun (WGS) entry which is preliminary data.</text>
</comment>
<keyword evidence="3" id="KW-0677">Repeat</keyword>
<accession>A0A9D3NU74</accession>
<feature type="compositionally biased region" description="Low complexity" evidence="5">
    <location>
        <begin position="644"/>
        <end position="655"/>
    </location>
</feature>
<dbReference type="SMART" id="SM00150">
    <property type="entry name" value="SPEC"/>
    <property type="match status" value="2"/>
</dbReference>
<feature type="compositionally biased region" description="Polar residues" evidence="5">
    <location>
        <begin position="2168"/>
        <end position="2178"/>
    </location>
</feature>
<feature type="region of interest" description="Disordered" evidence="5">
    <location>
        <begin position="1930"/>
        <end position="1958"/>
    </location>
</feature>
<proteinExistence type="predicted"/>
<feature type="compositionally biased region" description="Polar residues" evidence="5">
    <location>
        <begin position="1872"/>
        <end position="1885"/>
    </location>
</feature>
<name>A0A9D3NU74_9TELE</name>
<evidence type="ECO:0000256" key="3">
    <source>
        <dbReference type="ARBA" id="ARBA00022737"/>
    </source>
</evidence>
<dbReference type="EMBL" id="JAHKSW010000009">
    <property type="protein sequence ID" value="KAG7328349.1"/>
    <property type="molecule type" value="Genomic_DNA"/>
</dbReference>
<dbReference type="InterPro" id="IPR018159">
    <property type="entry name" value="Spectrin/alpha-actinin"/>
</dbReference>
<keyword evidence="2" id="KW-0597">Phosphoprotein</keyword>
<protein>
    <recommendedName>
        <fullName evidence="8">A-kinase anchor protein 6</fullName>
    </recommendedName>
</protein>
<feature type="compositionally biased region" description="Polar residues" evidence="5">
    <location>
        <begin position="357"/>
        <end position="376"/>
    </location>
</feature>
<comment type="subcellular location">
    <subcellularLocation>
        <location evidence="1">Endomembrane system</location>
    </subcellularLocation>
</comment>
<organism evidence="6 7">
    <name type="scientific">Hemibagrus wyckioides</name>
    <dbReference type="NCBI Taxonomy" id="337641"/>
    <lineage>
        <taxon>Eukaryota</taxon>
        <taxon>Metazoa</taxon>
        <taxon>Chordata</taxon>
        <taxon>Craniata</taxon>
        <taxon>Vertebrata</taxon>
        <taxon>Euteleostomi</taxon>
        <taxon>Actinopterygii</taxon>
        <taxon>Neopterygii</taxon>
        <taxon>Teleostei</taxon>
        <taxon>Ostariophysi</taxon>
        <taxon>Siluriformes</taxon>
        <taxon>Bagridae</taxon>
        <taxon>Hemibagrus</taxon>
    </lineage>
</organism>
<feature type="region of interest" description="Disordered" evidence="5">
    <location>
        <begin position="640"/>
        <end position="662"/>
    </location>
</feature>
<feature type="compositionally biased region" description="Polar residues" evidence="5">
    <location>
        <begin position="2205"/>
        <end position="2217"/>
    </location>
</feature>
<feature type="region of interest" description="Disordered" evidence="5">
    <location>
        <begin position="1872"/>
        <end position="1912"/>
    </location>
</feature>
<feature type="region of interest" description="Disordered" evidence="5">
    <location>
        <begin position="1199"/>
        <end position="1222"/>
    </location>
</feature>
<sequence length="2233" mass="249770">MSIAVSPVASEAASPMITSVTPTLESLESPKHCSDGPNISGDKVLQSPEYRQRNCKPPPLHTGADWKVVLHLPEIETWLRATAERVRDLTQSVQQDSLNRHVDVHLVQLKDICEDISDHVEQIHALLETEFSLKLLSYSVNIIVDIRTVQLLWHQLRVSVLVLKERLLQGLQDSNGNYTRQTDILQAFSQDHDEARLDSLTEVDDSGQLIIKCSQDYFSLDCGITAYELSDYSPSEDPEGRGLGQDPRSLYPELQRDFPELLQSVDLLTIAASRQSQELSSPPEEESNKSTQSSIGEPTRSNQGPVEKPAKSNQGPVEEPAKSYQGPVEEPAKSNQGPVEEPAKSNQGPVEEPAGSTPETQSEPMDQAPSTDTAMQGETDVGLSKRPLQGSHSNDISPTEPSMPKKPMYVEESSLQYQADISRSTPSLLDLPDRSRFWLDLEAVYPTSGSQSEENLHVMNAKNRQTSHQTAFQKRKVQMLLQRSLSVADQESDTEHSNLYSRLKSKHTKNTQVNSDSSTPPPSSGEETSNHDPRESSSSLDNHLPTTDSLWIMPKQSCKNNSPKDDCWYGSEEFLALPAQLKKTEMLASKLESLAQALPPRTLQQSVQDVDNWELTEANTDWEINNHLFSPRPNRKHFSTERFSSSSSDVAPSVDESIESGPLSDLVSEDEGGWCAHKSQRAERITVQPEASRMVLQCTPLIKQLLEDIQHQENYQDIWGKLEGFVSKLDEFIRWLREALESTENWTPPRADIESLRLYLETHLSFKLNVDSHCALKDSLLEEGKQLLELITCHKSGLRDMLQMIAHQWQELQRQIRRQHGWMLRTLDTIKAKILTTKTDGDPKNTEDPDLHASSEVQQCYREAQREILDQMSVKLGSQHYCSSSSRNKNISFISKSNSLSEFESEYQGLWDWLMDMESIATDSHELMMSEEQQHHLYKGNRVEMAMWLPKKTHLLGWAESLKRSSIELPDDFEERMTALRVKWDQLEKSLGEHVEVRPGELGTCGLLSPGTSSMVAQLELKIKELKSWLRDTELFIFNLNLREDTRHHSHADASCDAHQAPMADLQHDPQPNHDQDPQAEPQAVKQLERFKALCMEVRGRRKGMASVLRLCQKLLEGPEEQSSEADRQSLQLLQVNLERRWEAIVIQVLQWQSHLKRTLGRDQVPGNLIEPSLMDLRGSAEDSWEWDEMDMTIVNMESQESDQESHSEKHQEEHLGETCPTQNRMSLNELQFNPPISRVYQVFSLHSFELYQQPQYNQKIFSYTQAKPKEKEPLLKSLSKDSSFSSVESLPDIIAGLVSGKQGVLTDSTRRSESESGIVSEGDTETTANSENGLLYQSDDPKVQVTLNPLIHPDSPCIDRVLDEDIDKILERANKCAELGDILTKETKDQQYFIGKKKREESEKGRRKHKNEPVEIFINGRCLSPESEDEGHETAAFSAAYDDEGKVRKSAHLSQGSSLDSLYAVGELFPSAKETLTRSMSLESWLAPCKSSGEAGSQSSLGDLGLATETTGELSRRTLELLKRLENIQTPLAQKITRSISDITLPSSSLHLLGRGPRSGGAPSSINESLAASLTELSSIDDSSLASEDLAVQKKRCLAANSNASFRKHSRSQQLTDETDASVSMVVNVSCNSACTDDEDDSDLLSSSTLTLTEEELGIKDDEDSSITSEEEYIEGTFALGLDYMKGEFQSWVKPRAHNRERNEADLGDELQCGTLSREILSPVRAVSDRHFLNQAALKHLETNSNVKNGGLKKQEVDSNRVDATRNYISSFADDMENGNVDSSHIKGKDEDELLREEGSLFTKKGESFKDCYSMDDLKGDVMSMVATPSPSSCGQISLQSQEYSLEGQLKGELPLEECSTSHHSMLGTAHISSQKQSASSLNNIHEDPRQSSSDCCSHQPFPSKEEKSEDVHSFVMEIIDMTSVALKTKDVQAEQPQESSSPTSTSQIKEKVLEHSHRPINLRKGDFYSYLSLSSHDSDCGEVSTCTEEKSSTPVLSRTPEIHDEEPLFAACTEEVYLGPPLCYSMSISKRPMRRSTKLIEPFCPLSQAPPPPSNEYQKAHSISPGSIAGTQPQCHNEAPYLNPLPCETVIDTVECFADTKMLESNISPVMTKIRVSCSSTNPLKEESGLYINPKINCPPIRKSDRDERGDASQWMKQKNVRKGRSSPQEAKSTPKQLARSERGAGPVETDRRVLHSARRSDSTVAVRSGASSRPQAKRLSGNHAIPACRH</sequence>
<evidence type="ECO:0000256" key="4">
    <source>
        <dbReference type="ARBA" id="ARBA00023136"/>
    </source>
</evidence>
<dbReference type="PANTHER" id="PTHR14514">
    <property type="entry name" value="PKA ANCHORING PROTEIN"/>
    <property type="match status" value="1"/>
</dbReference>
<evidence type="ECO:0008006" key="8">
    <source>
        <dbReference type="Google" id="ProtNLM"/>
    </source>
</evidence>
<feature type="compositionally biased region" description="Basic and acidic residues" evidence="5">
    <location>
        <begin position="2181"/>
        <end position="2204"/>
    </location>
</feature>
<feature type="region of interest" description="Disordered" evidence="5">
    <location>
        <begin position="2137"/>
        <end position="2233"/>
    </location>
</feature>
<dbReference type="SUPFAM" id="SSF46966">
    <property type="entry name" value="Spectrin repeat"/>
    <property type="match status" value="3"/>
</dbReference>
<reference evidence="6 7" key="1">
    <citation type="submission" date="2021-06" db="EMBL/GenBank/DDBJ databases">
        <title>Chromosome-level genome assembly of the red-tail catfish (Hemibagrus wyckioides).</title>
        <authorList>
            <person name="Shao F."/>
        </authorList>
    </citation>
    <scope>NUCLEOTIDE SEQUENCE [LARGE SCALE GENOMIC DNA]</scope>
    <source>
        <strain evidence="6">EC202008001</strain>
        <tissue evidence="6">Blood</tissue>
    </source>
</reference>
<feature type="region of interest" description="Disordered" evidence="5">
    <location>
        <begin position="1305"/>
        <end position="1338"/>
    </location>
</feature>
<evidence type="ECO:0000313" key="6">
    <source>
        <dbReference type="EMBL" id="KAG7328349.1"/>
    </source>
</evidence>
<feature type="region of interest" description="Disordered" evidence="5">
    <location>
        <begin position="230"/>
        <end position="250"/>
    </location>
</feature>
<evidence type="ECO:0000313" key="7">
    <source>
        <dbReference type="Proteomes" id="UP000824219"/>
    </source>
</evidence>
<evidence type="ECO:0000256" key="5">
    <source>
        <dbReference type="SAM" id="MobiDB-lite"/>
    </source>
</evidence>
<feature type="compositionally biased region" description="Basic and acidic residues" evidence="5">
    <location>
        <begin position="2144"/>
        <end position="2153"/>
    </location>
</feature>
<feature type="compositionally biased region" description="Polar residues" evidence="5">
    <location>
        <begin position="390"/>
        <end position="400"/>
    </location>
</feature>
<gene>
    <name evidence="6" type="ORF">KOW79_008293</name>
</gene>
<feature type="region of interest" description="Disordered" evidence="5">
    <location>
        <begin position="503"/>
        <end position="548"/>
    </location>
</feature>